<dbReference type="PANTHER" id="PTHR30435">
    <property type="entry name" value="FLAGELLAR PROTEIN"/>
    <property type="match status" value="1"/>
</dbReference>
<reference evidence="10" key="1">
    <citation type="submission" date="2009-12" db="EMBL/GenBank/DDBJ databases">
        <title>Complete sequence of Treponema primitia strain ZAS-2.</title>
        <authorList>
            <person name="Tetu S.G."/>
            <person name="Matson E."/>
            <person name="Ren Q."/>
            <person name="Seshadri R."/>
            <person name="Elbourne L."/>
            <person name="Hassan K.A."/>
            <person name="Durkin A."/>
            <person name="Radune D."/>
            <person name="Mohamoud Y."/>
            <person name="Shay R."/>
            <person name="Jin S."/>
            <person name="Zhang X."/>
            <person name="Lucey K."/>
            <person name="Ballor N.R."/>
            <person name="Ottesen E."/>
            <person name="Rosenthal R."/>
            <person name="Allen A."/>
            <person name="Leadbetter J.R."/>
            <person name="Paulsen I.T."/>
        </authorList>
    </citation>
    <scope>NUCLEOTIDE SEQUENCE [LARGE SCALE GENOMIC DNA]</scope>
    <source>
        <strain evidence="10">ATCC BAA-887 / DSM 12427 / ZAS-2</strain>
    </source>
</reference>
<comment type="similarity">
    <text evidence="2">Belongs to the flagella basal body rod proteins family.</text>
</comment>
<keyword evidence="9" id="KW-0966">Cell projection</keyword>
<evidence type="ECO:0000256" key="3">
    <source>
        <dbReference type="ARBA" id="ARBA00017941"/>
    </source>
</evidence>
<dbReference type="Pfam" id="PF00460">
    <property type="entry name" value="Flg_bb_rod"/>
    <property type="match status" value="1"/>
</dbReference>
<keyword evidence="9" id="KW-0282">Flagellum</keyword>
<dbReference type="InterPro" id="IPR019776">
    <property type="entry name" value="Flagellar_basal_body_rod_CS"/>
</dbReference>
<evidence type="ECO:0000259" key="7">
    <source>
        <dbReference type="Pfam" id="PF00460"/>
    </source>
</evidence>
<dbReference type="NCBIfam" id="TIGR01395">
    <property type="entry name" value="FlgC"/>
    <property type="match status" value="1"/>
</dbReference>
<comment type="subunit">
    <text evidence="5 6">The basal body constitutes a major portion of the flagellar organelle and consists of four rings (L,P,S, and M) mounted on a central rod. The rod consists of about 26 subunits of FlgG in the distal portion, and FlgB, FlgC and FlgF are thought to build up the proximal portion of the rod with about 6 subunits each.</text>
</comment>
<evidence type="ECO:0000256" key="2">
    <source>
        <dbReference type="ARBA" id="ARBA00009677"/>
    </source>
</evidence>
<keyword evidence="10" id="KW-1185">Reference proteome</keyword>
<evidence type="ECO:0000313" key="10">
    <source>
        <dbReference type="Proteomes" id="UP000009223"/>
    </source>
</evidence>
<organism evidence="9 10">
    <name type="scientific">Treponema primitia (strain ATCC BAA-887 / DSM 12427 / ZAS-2)</name>
    <dbReference type="NCBI Taxonomy" id="545694"/>
    <lineage>
        <taxon>Bacteria</taxon>
        <taxon>Pseudomonadati</taxon>
        <taxon>Spirochaetota</taxon>
        <taxon>Spirochaetia</taxon>
        <taxon>Spirochaetales</taxon>
        <taxon>Treponemataceae</taxon>
        <taxon>Treponema</taxon>
    </lineage>
</organism>
<dbReference type="InterPro" id="IPR001444">
    <property type="entry name" value="Flag_bb_rod_N"/>
</dbReference>
<dbReference type="eggNOG" id="COG1558">
    <property type="taxonomic scope" value="Bacteria"/>
</dbReference>
<sequence length="152" mass="16616">MGLFSSINIAATGMSAERLRSDVIADNMANASTTRTAEGGPFRRSRVVLRPRVEQPYWRSPFLPDMMDNGPGQGVRVAEIQKDTTPNRLVYDPTHPDAIKAGPQAGYVEMPNVDVVTEMVDMIAATRAYEANASIIEGSKTMFLRALDIGSR</sequence>
<dbReference type="OrthoDB" id="9794148at2"/>
<dbReference type="AlphaFoldDB" id="F5YGL8"/>
<reference evidence="9 10" key="2">
    <citation type="journal article" date="2011" name="ISME J.">
        <title>RNA-seq reveals cooperative metabolic interactions between two termite-gut spirochete species in co-culture.</title>
        <authorList>
            <person name="Rosenthal A.Z."/>
            <person name="Matson E.G."/>
            <person name="Eldar A."/>
            <person name="Leadbetter J.R."/>
        </authorList>
    </citation>
    <scope>NUCLEOTIDE SEQUENCE [LARGE SCALE GENOMIC DNA]</scope>
    <source>
        <strain evidence="10">ATCC BAA-887 / DSM 12427 / ZAS-2</strain>
    </source>
</reference>
<dbReference type="EMBL" id="CP001843">
    <property type="protein sequence ID" value="AEF86182.1"/>
    <property type="molecule type" value="Genomic_DNA"/>
</dbReference>
<dbReference type="GO" id="GO:0071978">
    <property type="term" value="P:bacterial-type flagellum-dependent swarming motility"/>
    <property type="evidence" value="ECO:0007669"/>
    <property type="project" value="TreeGrafter"/>
</dbReference>
<evidence type="ECO:0000256" key="6">
    <source>
        <dbReference type="RuleBase" id="RU362062"/>
    </source>
</evidence>
<dbReference type="Pfam" id="PF06429">
    <property type="entry name" value="Flg_bbr_C"/>
    <property type="match status" value="1"/>
</dbReference>
<comment type="subcellular location">
    <subcellularLocation>
        <location evidence="1 6">Bacterial flagellum basal body</location>
    </subcellularLocation>
</comment>
<dbReference type="InterPro" id="IPR010930">
    <property type="entry name" value="Flg_bb/hook_C_dom"/>
</dbReference>
<keyword evidence="9" id="KW-0969">Cilium</keyword>
<protein>
    <recommendedName>
        <fullName evidence="3 6">Flagellar basal-body rod protein FlgC</fullName>
    </recommendedName>
</protein>
<accession>F5YGL8</accession>
<evidence type="ECO:0000313" key="9">
    <source>
        <dbReference type="EMBL" id="AEF86182.1"/>
    </source>
</evidence>
<feature type="domain" description="Flagellar basal body rod protein N-terminal" evidence="7">
    <location>
        <begin position="7"/>
        <end position="34"/>
    </location>
</feature>
<dbReference type="KEGG" id="tpi:TREPR_2560"/>
<evidence type="ECO:0000259" key="8">
    <source>
        <dbReference type="Pfam" id="PF06429"/>
    </source>
</evidence>
<dbReference type="Proteomes" id="UP000009223">
    <property type="component" value="Chromosome"/>
</dbReference>
<name>F5YGL8_TREPZ</name>
<dbReference type="PROSITE" id="PS00588">
    <property type="entry name" value="FLAGELLA_BB_ROD"/>
    <property type="match status" value="1"/>
</dbReference>
<evidence type="ECO:0000256" key="1">
    <source>
        <dbReference type="ARBA" id="ARBA00004117"/>
    </source>
</evidence>
<evidence type="ECO:0000256" key="5">
    <source>
        <dbReference type="ARBA" id="ARBA00025933"/>
    </source>
</evidence>
<dbReference type="PANTHER" id="PTHR30435:SF2">
    <property type="entry name" value="FLAGELLAR BASAL-BODY ROD PROTEIN FLGC"/>
    <property type="match status" value="1"/>
</dbReference>
<feature type="domain" description="Flagellar basal-body/hook protein C-terminal" evidence="8">
    <location>
        <begin position="104"/>
        <end position="148"/>
    </location>
</feature>
<evidence type="ECO:0000256" key="4">
    <source>
        <dbReference type="ARBA" id="ARBA00023143"/>
    </source>
</evidence>
<dbReference type="GO" id="GO:0030694">
    <property type="term" value="C:bacterial-type flagellum basal body, rod"/>
    <property type="evidence" value="ECO:0007669"/>
    <property type="project" value="UniProtKB-UniRule"/>
</dbReference>
<dbReference type="HOGENOM" id="CLU_123272_0_0_12"/>
<proteinExistence type="inferred from homology"/>
<dbReference type="InterPro" id="IPR006299">
    <property type="entry name" value="FlgC"/>
</dbReference>
<dbReference type="STRING" id="545694.TREPR_2560"/>
<gene>
    <name evidence="9" type="primary">flgC</name>
    <name evidence="9" type="ordered locus">TREPR_2560</name>
</gene>
<keyword evidence="4 6" id="KW-0975">Bacterial flagellum</keyword>
<dbReference type="RefSeq" id="WP_015707652.1">
    <property type="nucleotide sequence ID" value="NC_015578.1"/>
</dbReference>